<evidence type="ECO:0000313" key="1">
    <source>
        <dbReference type="EMBL" id="ALS33689.1"/>
    </source>
</evidence>
<dbReference type="NCBIfam" id="TIGR03371">
    <property type="entry name" value="cellulose_yhjQ"/>
    <property type="match status" value="1"/>
</dbReference>
<dbReference type="EMBL" id="CP011034">
    <property type="protein sequence ID" value="ALS33689.1"/>
    <property type="molecule type" value="Genomic_DNA"/>
</dbReference>
<dbReference type="Pfam" id="PF06564">
    <property type="entry name" value="CBP_BcsQ"/>
    <property type="match status" value="1"/>
</dbReference>
<dbReference type="InterPro" id="IPR027417">
    <property type="entry name" value="P-loop_NTPase"/>
</dbReference>
<dbReference type="AlphaFoldDB" id="A0A0U2X183"/>
<organism evidence="1">
    <name type="scientific">Pseudoalteromonas translucida KMM 520</name>
    <dbReference type="NCBI Taxonomy" id="1315283"/>
    <lineage>
        <taxon>Bacteria</taxon>
        <taxon>Pseudomonadati</taxon>
        <taxon>Pseudomonadota</taxon>
        <taxon>Gammaproteobacteria</taxon>
        <taxon>Alteromonadales</taxon>
        <taxon>Pseudoalteromonadaceae</taxon>
        <taxon>Pseudoalteromonas</taxon>
    </lineage>
</organism>
<dbReference type="OrthoDB" id="5288747at2"/>
<dbReference type="SUPFAM" id="SSF52540">
    <property type="entry name" value="P-loop containing nucleoside triphosphate hydrolases"/>
    <property type="match status" value="1"/>
</dbReference>
<accession>A0A0U2X183</accession>
<gene>
    <name evidence="1" type="ORF">PTRA_a2616</name>
</gene>
<dbReference type="RefSeq" id="WP_058373859.1">
    <property type="nucleotide sequence ID" value="NZ_CP011034.1"/>
</dbReference>
<dbReference type="InterPro" id="IPR017746">
    <property type="entry name" value="Cellulose_synthase_operon_BcsQ"/>
</dbReference>
<dbReference type="Proteomes" id="UP000065261">
    <property type="component" value="Chromosome I"/>
</dbReference>
<sequence>MQRVFIKGIKGGTGGTSIVANLACALKKSNVDVIAIDLDAKSDLSLHFGLPWTQTLGWSNAETFNDALSMFQQDSDGIIFLPFGDNSATINNVIDTVNSCQKLDHAPHTWLLFDCPSHIDITHYSLNHDDIVVELVNCDAICHSLIHKRLVTLKESNSDWKHYFLVNKYNSASLLEFDLFALWQTTLPLVAPFFINHDEVVKESTAYRNVAFNCAPYSVANDDFETLAGWLVSKAALSL</sequence>
<dbReference type="KEGG" id="ptn:PTRA_a2616"/>
<dbReference type="PATRIC" id="fig|1315283.4.peg.2279"/>
<evidence type="ECO:0008006" key="3">
    <source>
        <dbReference type="Google" id="ProtNLM"/>
    </source>
</evidence>
<reference evidence="1 2" key="1">
    <citation type="submission" date="2015-03" db="EMBL/GenBank/DDBJ databases">
        <authorList>
            <person name="Murphy D."/>
        </authorList>
    </citation>
    <scope>NUCLEOTIDE SEQUENCE [LARGE SCALE GENOMIC DNA]</scope>
    <source>
        <strain evidence="1 2">KMM 520</strain>
    </source>
</reference>
<protein>
    <recommendedName>
        <fullName evidence="3">Cellulose synthase operon protein YhjQ</fullName>
    </recommendedName>
</protein>
<name>A0A0U2X183_9GAMM</name>
<proteinExistence type="predicted"/>
<evidence type="ECO:0000313" key="2">
    <source>
        <dbReference type="Proteomes" id="UP000065261"/>
    </source>
</evidence>
<dbReference type="Gene3D" id="3.40.50.300">
    <property type="entry name" value="P-loop containing nucleotide triphosphate hydrolases"/>
    <property type="match status" value="1"/>
</dbReference>